<reference evidence="2" key="1">
    <citation type="submission" date="2017-02" db="EMBL/GenBank/DDBJ databases">
        <authorList>
            <person name="Varghese N."/>
            <person name="Submissions S."/>
        </authorList>
    </citation>
    <scope>NUCLEOTIDE SEQUENCE [LARGE SCALE GENOMIC DNA]</scope>
    <source>
        <strain evidence="2">DSM 22270</strain>
    </source>
</reference>
<dbReference type="EMBL" id="FUZA01000001">
    <property type="protein sequence ID" value="SKB44154.1"/>
    <property type="molecule type" value="Genomic_DNA"/>
</dbReference>
<protein>
    <recommendedName>
        <fullName evidence="3">DUF4369 domain-containing protein</fullName>
    </recommendedName>
</protein>
<organism evidence="1 2">
    <name type="scientific">Dyadobacter psychrophilus</name>
    <dbReference type="NCBI Taxonomy" id="651661"/>
    <lineage>
        <taxon>Bacteria</taxon>
        <taxon>Pseudomonadati</taxon>
        <taxon>Bacteroidota</taxon>
        <taxon>Cytophagia</taxon>
        <taxon>Cytophagales</taxon>
        <taxon>Spirosomataceae</taxon>
        <taxon>Dyadobacter</taxon>
    </lineage>
</organism>
<accession>A0A1T5BA19</accession>
<evidence type="ECO:0000313" key="1">
    <source>
        <dbReference type="EMBL" id="SKB44154.1"/>
    </source>
</evidence>
<evidence type="ECO:0000313" key="2">
    <source>
        <dbReference type="Proteomes" id="UP000190897"/>
    </source>
</evidence>
<dbReference type="Proteomes" id="UP000190897">
    <property type="component" value="Unassembled WGS sequence"/>
</dbReference>
<name>A0A1T5BA19_9BACT</name>
<evidence type="ECO:0008006" key="3">
    <source>
        <dbReference type="Google" id="ProtNLM"/>
    </source>
</evidence>
<proteinExistence type="predicted"/>
<dbReference type="STRING" id="651661.SAMN05660293_00185"/>
<sequence length="233" mass="26634">MIAGCINILLKMIKLLPRVFALFFLFTPASGQLIKIKIVNPDGLKGRKAILLTREKGFAATVHSLKLGSDSINLLMENDLVPNLYQMQVSQLKGSLFFFLENGIRIQLDTTDLSKSIVSNSKSNEEWRLFWNNIQKPSDDRLQVYSAGEARARKKVQADSIDYWRGLQAVERLDLQTKTSTFILEHLGSFVSLYLLKINWYAFKSLGIFEKLDPSLARHRTYKFLKEKSRGNS</sequence>
<dbReference type="AlphaFoldDB" id="A0A1T5BA19"/>
<gene>
    <name evidence="1" type="ORF">SAMN05660293_00185</name>
</gene>
<keyword evidence="2" id="KW-1185">Reference proteome</keyword>